<organism evidence="6">
    <name type="scientific">uncultured marine group II/III euryarchaeote KM3_80_G12</name>
    <dbReference type="NCBI Taxonomy" id="1456515"/>
    <lineage>
        <taxon>Archaea</taxon>
        <taxon>Methanobacteriati</taxon>
        <taxon>Methanobacteriota</taxon>
        <taxon>environmental samples</taxon>
    </lineage>
</organism>
<evidence type="ECO:0000256" key="1">
    <source>
        <dbReference type="ARBA" id="ARBA00006622"/>
    </source>
</evidence>
<keyword evidence="5" id="KW-0408">Iron</keyword>
<dbReference type="InterPro" id="IPR011051">
    <property type="entry name" value="RmlC_Cupin_sf"/>
</dbReference>
<dbReference type="SUPFAM" id="SSF51182">
    <property type="entry name" value="RmlC-like cupins"/>
    <property type="match status" value="1"/>
</dbReference>
<dbReference type="Gene3D" id="2.60.120.10">
    <property type="entry name" value="Jelly Rolls"/>
    <property type="match status" value="1"/>
</dbReference>
<reference evidence="6" key="1">
    <citation type="journal article" date="2014" name="Genome Biol. Evol.">
        <title>Pangenome evidence for extensive interdomain horizontal transfer affecting lineage core and shell genes in uncultured planktonic thaumarchaeota and euryarchaeota.</title>
        <authorList>
            <person name="Deschamps P."/>
            <person name="Zivanovic Y."/>
            <person name="Moreira D."/>
            <person name="Rodriguez-Valera F."/>
            <person name="Lopez-Garcia P."/>
        </authorList>
    </citation>
    <scope>NUCLEOTIDE SEQUENCE</scope>
</reference>
<dbReference type="PANTHER" id="PTHR12918">
    <property type="entry name" value="CYSTEINE DIOXYGENASE"/>
    <property type="match status" value="1"/>
</dbReference>
<keyword evidence="3 6" id="KW-0223">Dioxygenase</keyword>
<dbReference type="InterPro" id="IPR014710">
    <property type="entry name" value="RmlC-like_jellyroll"/>
</dbReference>
<evidence type="ECO:0000256" key="4">
    <source>
        <dbReference type="ARBA" id="ARBA00023002"/>
    </source>
</evidence>
<dbReference type="InterPro" id="IPR010300">
    <property type="entry name" value="CDO_1"/>
</dbReference>
<name>A0A075HQD8_9EURY</name>
<evidence type="ECO:0000256" key="5">
    <source>
        <dbReference type="ARBA" id="ARBA00023004"/>
    </source>
</evidence>
<dbReference type="EMBL" id="KF901099">
    <property type="protein sequence ID" value="AIF18034.1"/>
    <property type="molecule type" value="Genomic_DNA"/>
</dbReference>
<evidence type="ECO:0000313" key="6">
    <source>
        <dbReference type="EMBL" id="AIF18034.1"/>
    </source>
</evidence>
<dbReference type="CDD" id="cd10548">
    <property type="entry name" value="cupin_CDO"/>
    <property type="match status" value="1"/>
</dbReference>
<dbReference type="PANTHER" id="PTHR12918:SF1">
    <property type="entry name" value="CYSTEINE DIOXYGENASE TYPE 1"/>
    <property type="match status" value="1"/>
</dbReference>
<keyword evidence="4 6" id="KW-0560">Oxidoreductase</keyword>
<dbReference type="EC" id="1.13.11.20" evidence="6"/>
<sequence length="169" mass="18714">MLEDQACNALTSGCASIQELVVWLDEIGRRPGLAELDRRLSALPINVDELRNHIGYAEQGYQRNVIKKNEHYELVAICWKSGQSTPIHDHIGSDCAFLIVDGVSTETLYETNAAGEAVVTGQRIYEQGDVCATAEPDIHRISNEESGELINLHVYTPPLRDFNTYAAAE</sequence>
<keyword evidence="2" id="KW-0479">Metal-binding</keyword>
<evidence type="ECO:0000256" key="3">
    <source>
        <dbReference type="ARBA" id="ARBA00022964"/>
    </source>
</evidence>
<dbReference type="GO" id="GO:0008198">
    <property type="term" value="F:ferrous iron binding"/>
    <property type="evidence" value="ECO:0007669"/>
    <property type="project" value="TreeGrafter"/>
</dbReference>
<accession>A0A075HQD8</accession>
<dbReference type="Pfam" id="PF05995">
    <property type="entry name" value="CDO_I"/>
    <property type="match status" value="1"/>
</dbReference>
<evidence type="ECO:0000256" key="2">
    <source>
        <dbReference type="ARBA" id="ARBA00022723"/>
    </source>
</evidence>
<dbReference type="GO" id="GO:0017172">
    <property type="term" value="F:cysteine dioxygenase activity"/>
    <property type="evidence" value="ECO:0007669"/>
    <property type="project" value="UniProtKB-EC"/>
</dbReference>
<protein>
    <submittedName>
        <fullName evidence="6">Cysteine dioxygenase (CDO1)</fullName>
        <ecNumber evidence="6">1.13.11.20</ecNumber>
    </submittedName>
</protein>
<proteinExistence type="inferred from homology"/>
<gene>
    <name evidence="6" type="primary">CDO1</name>
</gene>
<dbReference type="AlphaFoldDB" id="A0A075HQD8"/>
<comment type="similarity">
    <text evidence="1">Belongs to the cysteine dioxygenase family.</text>
</comment>